<gene>
    <name evidence="2" type="ORF">VKT23_001533</name>
</gene>
<proteinExistence type="predicted"/>
<keyword evidence="3" id="KW-1185">Reference proteome</keyword>
<protein>
    <submittedName>
        <fullName evidence="2">Uncharacterized protein</fullName>
    </submittedName>
</protein>
<evidence type="ECO:0000313" key="3">
    <source>
        <dbReference type="Proteomes" id="UP001498398"/>
    </source>
</evidence>
<dbReference type="Proteomes" id="UP001498398">
    <property type="component" value="Unassembled WGS sequence"/>
</dbReference>
<organism evidence="2 3">
    <name type="scientific">Marasmiellus scandens</name>
    <dbReference type="NCBI Taxonomy" id="2682957"/>
    <lineage>
        <taxon>Eukaryota</taxon>
        <taxon>Fungi</taxon>
        <taxon>Dikarya</taxon>
        <taxon>Basidiomycota</taxon>
        <taxon>Agaricomycotina</taxon>
        <taxon>Agaricomycetes</taxon>
        <taxon>Agaricomycetidae</taxon>
        <taxon>Agaricales</taxon>
        <taxon>Marasmiineae</taxon>
        <taxon>Omphalotaceae</taxon>
        <taxon>Marasmiellus</taxon>
    </lineage>
</organism>
<sequence>MGVGYGAQESRDNQTQTHDSSRGILPTLGNWAAANAAAVNLGGSESLFAVGSPRDESSMFQREPHGLSRHGPEGDFY</sequence>
<feature type="region of interest" description="Disordered" evidence="1">
    <location>
        <begin position="1"/>
        <end position="26"/>
    </location>
</feature>
<accession>A0ABR1JZQ5</accession>
<feature type="region of interest" description="Disordered" evidence="1">
    <location>
        <begin position="51"/>
        <end position="77"/>
    </location>
</feature>
<feature type="compositionally biased region" description="Basic and acidic residues" evidence="1">
    <location>
        <begin position="53"/>
        <end position="77"/>
    </location>
</feature>
<evidence type="ECO:0000256" key="1">
    <source>
        <dbReference type="SAM" id="MobiDB-lite"/>
    </source>
</evidence>
<evidence type="ECO:0000313" key="2">
    <source>
        <dbReference type="EMBL" id="KAK7470093.1"/>
    </source>
</evidence>
<reference evidence="2 3" key="1">
    <citation type="submission" date="2024-01" db="EMBL/GenBank/DDBJ databases">
        <title>A draft genome for the cacao thread blight pathogen Marasmiellus scandens.</title>
        <authorList>
            <person name="Baruah I.K."/>
            <person name="Leung J."/>
            <person name="Bukari Y."/>
            <person name="Amoako-Attah I."/>
            <person name="Meinhardt L.W."/>
            <person name="Bailey B.A."/>
            <person name="Cohen S.P."/>
        </authorList>
    </citation>
    <scope>NUCLEOTIDE SEQUENCE [LARGE SCALE GENOMIC DNA]</scope>
    <source>
        <strain evidence="2 3">GH-19</strain>
    </source>
</reference>
<name>A0ABR1JZQ5_9AGAR</name>
<comment type="caution">
    <text evidence="2">The sequence shown here is derived from an EMBL/GenBank/DDBJ whole genome shotgun (WGS) entry which is preliminary data.</text>
</comment>
<dbReference type="EMBL" id="JBANRG010000002">
    <property type="protein sequence ID" value="KAK7470093.1"/>
    <property type="molecule type" value="Genomic_DNA"/>
</dbReference>